<evidence type="ECO:0000256" key="4">
    <source>
        <dbReference type="ARBA" id="ARBA00023125"/>
    </source>
</evidence>
<dbReference type="GO" id="GO:0003681">
    <property type="term" value="F:bent DNA binding"/>
    <property type="evidence" value="ECO:0007669"/>
    <property type="project" value="TreeGrafter"/>
</dbReference>
<protein>
    <submittedName>
        <fullName evidence="8">DNA binding protein, nucleoid-associated</fullName>
    </submittedName>
</protein>
<dbReference type="GO" id="GO:0000976">
    <property type="term" value="F:transcription cis-regulatory region binding"/>
    <property type="evidence" value="ECO:0007669"/>
    <property type="project" value="TreeGrafter"/>
</dbReference>
<organism evidence="8 9">
    <name type="scientific">Aquimixticola soesokkakensis</name>
    <dbReference type="NCBI Taxonomy" id="1519096"/>
    <lineage>
        <taxon>Bacteria</taxon>
        <taxon>Pseudomonadati</taxon>
        <taxon>Pseudomonadota</taxon>
        <taxon>Alphaproteobacteria</taxon>
        <taxon>Rhodobacterales</taxon>
        <taxon>Paracoccaceae</taxon>
        <taxon>Aquimixticola</taxon>
    </lineage>
</organism>
<accession>A0A1Y5RDW0</accession>
<evidence type="ECO:0000256" key="1">
    <source>
        <dbReference type="ARBA" id="ARBA00004453"/>
    </source>
</evidence>
<dbReference type="RefSeq" id="WP_159453179.1">
    <property type="nucleotide sequence ID" value="NZ_FWFS01000001.1"/>
</dbReference>
<feature type="coiled-coil region" evidence="5">
    <location>
        <begin position="11"/>
        <end position="38"/>
    </location>
</feature>
<feature type="domain" description="DNA-binding protein H-NS-like C-terminal" evidence="7">
    <location>
        <begin position="63"/>
        <end position="108"/>
    </location>
</feature>
<keyword evidence="4" id="KW-0238">DNA-binding</keyword>
<dbReference type="PANTHER" id="PTHR38097:SF2">
    <property type="entry name" value="DNA-BINDING PROTEIN STPA"/>
    <property type="match status" value="1"/>
</dbReference>
<evidence type="ECO:0000256" key="6">
    <source>
        <dbReference type="SAM" id="MobiDB-lite"/>
    </source>
</evidence>
<dbReference type="AlphaFoldDB" id="A0A1Y5RDW0"/>
<dbReference type="PANTHER" id="PTHR38097">
    <property type="match status" value="1"/>
</dbReference>
<gene>
    <name evidence="8" type="ORF">AQS8620_00265</name>
</gene>
<dbReference type="GO" id="GO:0005829">
    <property type="term" value="C:cytosol"/>
    <property type="evidence" value="ECO:0007669"/>
    <property type="project" value="TreeGrafter"/>
</dbReference>
<keyword evidence="9" id="KW-1185">Reference proteome</keyword>
<dbReference type="GO" id="GO:0003680">
    <property type="term" value="F:minor groove of adenine-thymine-rich DNA binding"/>
    <property type="evidence" value="ECO:0007669"/>
    <property type="project" value="TreeGrafter"/>
</dbReference>
<dbReference type="Pfam" id="PF00816">
    <property type="entry name" value="Histone_HNS"/>
    <property type="match status" value="1"/>
</dbReference>
<feature type="region of interest" description="Disordered" evidence="6">
    <location>
        <begin position="61"/>
        <end position="86"/>
    </location>
</feature>
<comment type="subcellular location">
    <subcellularLocation>
        <location evidence="1">Cytoplasm</location>
        <location evidence="1">Nucleoid</location>
    </subcellularLocation>
</comment>
<dbReference type="EMBL" id="FWFS01000001">
    <property type="protein sequence ID" value="SLN15163.1"/>
    <property type="molecule type" value="Genomic_DNA"/>
</dbReference>
<sequence>MTDVNIENLNSAQLAQLEADIEKRKKKLEKERVSIAAKEIKAVLDAHTVEIDEVLPYLEKRGGGNMPKSPAKYRNPADSSQTWTGRGRKPNWVIAALDAGKTLDDMAI</sequence>
<evidence type="ECO:0000313" key="9">
    <source>
        <dbReference type="Proteomes" id="UP000193862"/>
    </source>
</evidence>
<dbReference type="Gene3D" id="4.10.430.10">
    <property type="entry name" value="Histone-like protein H-NS, C-terminal domain"/>
    <property type="match status" value="1"/>
</dbReference>
<evidence type="ECO:0000313" key="8">
    <source>
        <dbReference type="EMBL" id="SLN15163.1"/>
    </source>
</evidence>
<dbReference type="Proteomes" id="UP000193862">
    <property type="component" value="Unassembled WGS sequence"/>
</dbReference>
<dbReference type="InterPro" id="IPR027444">
    <property type="entry name" value="H-NS_C_dom"/>
</dbReference>
<dbReference type="SMART" id="SM00528">
    <property type="entry name" value="HNS"/>
    <property type="match status" value="1"/>
</dbReference>
<dbReference type="SUPFAM" id="SSF81273">
    <property type="entry name" value="H-NS histone-like proteins"/>
    <property type="match status" value="1"/>
</dbReference>
<comment type="similarity">
    <text evidence="2">Belongs to the histone-like protein H-NS family.</text>
</comment>
<name>A0A1Y5RDW0_9RHOB</name>
<evidence type="ECO:0000256" key="3">
    <source>
        <dbReference type="ARBA" id="ARBA00022490"/>
    </source>
</evidence>
<dbReference type="OrthoDB" id="5297879at2"/>
<proteinExistence type="inferred from homology"/>
<evidence type="ECO:0000259" key="7">
    <source>
        <dbReference type="SMART" id="SM00528"/>
    </source>
</evidence>
<dbReference type="GO" id="GO:0001217">
    <property type="term" value="F:DNA-binding transcription repressor activity"/>
    <property type="evidence" value="ECO:0007669"/>
    <property type="project" value="TreeGrafter"/>
</dbReference>
<reference evidence="8 9" key="1">
    <citation type="submission" date="2017-03" db="EMBL/GenBank/DDBJ databases">
        <authorList>
            <person name="Afonso C.L."/>
            <person name="Miller P.J."/>
            <person name="Scott M.A."/>
            <person name="Spackman E."/>
            <person name="Goraichik I."/>
            <person name="Dimitrov K.M."/>
            <person name="Suarez D.L."/>
            <person name="Swayne D.E."/>
        </authorList>
    </citation>
    <scope>NUCLEOTIDE SEQUENCE [LARGE SCALE GENOMIC DNA]</scope>
    <source>
        <strain evidence="8 9">CECT 8620</strain>
    </source>
</reference>
<keyword evidence="3" id="KW-0963">Cytoplasm</keyword>
<evidence type="ECO:0000256" key="2">
    <source>
        <dbReference type="ARBA" id="ARBA00010610"/>
    </source>
</evidence>
<keyword evidence="5" id="KW-0175">Coiled coil</keyword>
<dbReference type="InterPro" id="IPR037150">
    <property type="entry name" value="H-NS_C_dom_sf"/>
</dbReference>
<dbReference type="GO" id="GO:0032993">
    <property type="term" value="C:protein-DNA complex"/>
    <property type="evidence" value="ECO:0007669"/>
    <property type="project" value="TreeGrafter"/>
</dbReference>
<dbReference type="GO" id="GO:0009295">
    <property type="term" value="C:nucleoid"/>
    <property type="evidence" value="ECO:0007669"/>
    <property type="project" value="UniProtKB-SubCell"/>
</dbReference>
<evidence type="ECO:0000256" key="5">
    <source>
        <dbReference type="SAM" id="Coils"/>
    </source>
</evidence>